<proteinExistence type="predicted"/>
<name>A0ABY6A3T8_9GAMM</name>
<keyword evidence="3" id="KW-1185">Reference proteome</keyword>
<dbReference type="RefSeq" id="WP_260997936.1">
    <property type="nucleotide sequence ID" value="NZ_CP054475.1"/>
</dbReference>
<gene>
    <name evidence="2" type="ORF">HUF19_00050</name>
</gene>
<organism evidence="2 3">
    <name type="scientific">Thalassolituus hydrocarboniclasticus</name>
    <dbReference type="NCBI Taxonomy" id="2742796"/>
    <lineage>
        <taxon>Bacteria</taxon>
        <taxon>Pseudomonadati</taxon>
        <taxon>Pseudomonadota</taxon>
        <taxon>Gammaproteobacteria</taxon>
        <taxon>Oceanospirillales</taxon>
        <taxon>Oceanospirillaceae</taxon>
        <taxon>Thalassolituus</taxon>
    </lineage>
</organism>
<reference evidence="3" key="1">
    <citation type="submission" date="2020-06" db="EMBL/GenBank/DDBJ databases">
        <title>Thalassolituus marinus alknpb1M-1, a hydrocarbon-degrading bacterium isolated from the deep-sea overlying water using an in-situ strategy from the South China Sea basin.</title>
        <authorList>
            <person name="Dong C."/>
            <person name="Chen Y."/>
            <person name="Shao Z."/>
        </authorList>
    </citation>
    <scope>NUCLEOTIDE SEQUENCE [LARGE SCALE GENOMIC DNA]</scope>
    <source>
        <strain evidence="3">alknpb1M-1</strain>
    </source>
</reference>
<protein>
    <submittedName>
        <fullName evidence="2">Uncharacterized protein</fullName>
    </submittedName>
</protein>
<keyword evidence="1" id="KW-0732">Signal</keyword>
<sequence>MHSSPFKSLVLACAIATLTACGGAENTSQQTSDSTNPAPENPQLATKDVSFRLDVSNALNAGVSATRAEVRVFNDLLERSSSADIADQAASISFTALPLGSYSIEVKVFDGTTLIASGTGSAQVNANDTTAVNLLVNPVTGNLDVAICMPDIATQYFTGAGAGTLVHQPDGNNIDDDDQPAVQAYHAIFDGVTDISYDFRVGDTFLNDWSAEYPTTFLTDHGASLQIHSGENLLLDLSGCNTRLMVEKGDNQLSFWYALPQAYNKSIRVDIVNIEVGTIETNALAMVINFMDTDGDAAVNTITRLADIDFSKFEQQSMMLGVPMPTGSTDAVSLVFGGPEDLLEQGFYFSSVE</sequence>
<dbReference type="Proteomes" id="UP001065322">
    <property type="component" value="Chromosome"/>
</dbReference>
<accession>A0ABY6A3T8</accession>
<evidence type="ECO:0000313" key="2">
    <source>
        <dbReference type="EMBL" id="UXD85937.1"/>
    </source>
</evidence>
<evidence type="ECO:0000256" key="1">
    <source>
        <dbReference type="SAM" id="SignalP"/>
    </source>
</evidence>
<dbReference type="PROSITE" id="PS51257">
    <property type="entry name" value="PROKAR_LIPOPROTEIN"/>
    <property type="match status" value="1"/>
</dbReference>
<evidence type="ECO:0000313" key="3">
    <source>
        <dbReference type="Proteomes" id="UP001065322"/>
    </source>
</evidence>
<feature type="signal peptide" evidence="1">
    <location>
        <begin position="1"/>
        <end position="22"/>
    </location>
</feature>
<dbReference type="EMBL" id="CP054475">
    <property type="protein sequence ID" value="UXD85937.1"/>
    <property type="molecule type" value="Genomic_DNA"/>
</dbReference>
<feature type="chain" id="PRO_5046447315" evidence="1">
    <location>
        <begin position="23"/>
        <end position="353"/>
    </location>
</feature>